<protein>
    <submittedName>
        <fullName evidence="1">Uncharacterized protein</fullName>
    </submittedName>
</protein>
<reference evidence="1 2" key="1">
    <citation type="submission" date="2018-06" db="EMBL/GenBank/DDBJ databases">
        <authorList>
            <consortium name="Pathogen Informatics"/>
            <person name="Doyle S."/>
        </authorList>
    </citation>
    <scope>NUCLEOTIDE SEQUENCE [LARGE SCALE GENOMIC DNA]</scope>
    <source>
        <strain evidence="1 2">NCTC7915</strain>
    </source>
</reference>
<accession>A0AA46BLH7</accession>
<gene>
    <name evidence="1" type="ORF">NCTC7915_00244</name>
</gene>
<proteinExistence type="predicted"/>
<sequence length="78" mass="8107">MPAGSGAWVGVSQSGSGWLGVSGRGRVGVGWGGGCGLCERVVAWWRILGVDGVVGDGLRGFGDVRVRRVAGWVQLLRR</sequence>
<comment type="caution">
    <text evidence="1">The sequence shown here is derived from an EMBL/GenBank/DDBJ whole genome shotgun (WGS) entry which is preliminary data.</text>
</comment>
<dbReference type="Proteomes" id="UP000254118">
    <property type="component" value="Unassembled WGS sequence"/>
</dbReference>
<name>A0AA46BLH7_9MICO</name>
<dbReference type="EMBL" id="UFYA01000001">
    <property type="protein sequence ID" value="STD04365.1"/>
    <property type="molecule type" value="Genomic_DNA"/>
</dbReference>
<evidence type="ECO:0000313" key="1">
    <source>
        <dbReference type="EMBL" id="STD04365.1"/>
    </source>
</evidence>
<organism evidence="1 2">
    <name type="scientific">Dermatophilus congolensis</name>
    <dbReference type="NCBI Taxonomy" id="1863"/>
    <lineage>
        <taxon>Bacteria</taxon>
        <taxon>Bacillati</taxon>
        <taxon>Actinomycetota</taxon>
        <taxon>Actinomycetes</taxon>
        <taxon>Micrococcales</taxon>
        <taxon>Dermatophilaceae</taxon>
        <taxon>Dermatophilus</taxon>
    </lineage>
</organism>
<dbReference type="AlphaFoldDB" id="A0AA46BLH7"/>
<evidence type="ECO:0000313" key="2">
    <source>
        <dbReference type="Proteomes" id="UP000254118"/>
    </source>
</evidence>